<keyword evidence="15" id="KW-1185">Reference proteome</keyword>
<name>A0AAV8UBY3_9ROSI</name>
<evidence type="ECO:0000256" key="10">
    <source>
        <dbReference type="ARBA" id="ARBA00023065"/>
    </source>
</evidence>
<evidence type="ECO:0000313" key="14">
    <source>
        <dbReference type="EMBL" id="KAJ8900070.1"/>
    </source>
</evidence>
<comment type="caution">
    <text evidence="14">The sequence shown here is derived from an EMBL/GenBank/DDBJ whole genome shotgun (WGS) entry which is preliminary data.</text>
</comment>
<dbReference type="GO" id="GO:0015297">
    <property type="term" value="F:antiporter activity"/>
    <property type="evidence" value="ECO:0007669"/>
    <property type="project" value="UniProtKB-KW"/>
</dbReference>
<keyword evidence="7" id="KW-0375">Hydrogen ion transport</keyword>
<dbReference type="InterPro" id="IPR004282">
    <property type="entry name" value="CemA"/>
</dbReference>
<evidence type="ECO:0000256" key="9">
    <source>
        <dbReference type="ARBA" id="ARBA00022989"/>
    </source>
</evidence>
<dbReference type="AlphaFoldDB" id="A0AAV8UBY3"/>
<keyword evidence="5 13" id="KW-0812">Transmembrane</keyword>
<dbReference type="GO" id="GO:0006813">
    <property type="term" value="P:potassium ion transport"/>
    <property type="evidence" value="ECO:0007669"/>
    <property type="project" value="UniProtKB-KW"/>
</dbReference>
<dbReference type="Proteomes" id="UP001159364">
    <property type="component" value="Linkage Group LG08"/>
</dbReference>
<gene>
    <name evidence="14" type="ORF">K2173_024186</name>
</gene>
<keyword evidence="11 13" id="KW-0472">Membrane</keyword>
<comment type="similarity">
    <text evidence="12">Belongs to the CemA family.</text>
</comment>
<feature type="transmembrane region" description="Helical" evidence="13">
    <location>
        <begin position="60"/>
        <end position="79"/>
    </location>
</feature>
<dbReference type="GO" id="GO:1902600">
    <property type="term" value="P:proton transmembrane transport"/>
    <property type="evidence" value="ECO:0007669"/>
    <property type="project" value="UniProtKB-KW"/>
</dbReference>
<evidence type="ECO:0000256" key="5">
    <source>
        <dbReference type="ARBA" id="ARBA00022692"/>
    </source>
</evidence>
<proteinExistence type="inferred from homology"/>
<comment type="subcellular location">
    <subcellularLocation>
        <location evidence="1">Membrane</location>
        <topology evidence="1">Multi-pass membrane protein</topology>
    </subcellularLocation>
</comment>
<keyword evidence="3" id="KW-0050">Antiport</keyword>
<evidence type="ECO:0000256" key="12">
    <source>
        <dbReference type="ARBA" id="ARBA00043980"/>
    </source>
</evidence>
<evidence type="ECO:0000256" key="8">
    <source>
        <dbReference type="ARBA" id="ARBA00022958"/>
    </source>
</evidence>
<dbReference type="PANTHER" id="PTHR33650">
    <property type="entry name" value="CHLOROPLAST ENVELOPE MEMBRANE PROTEIN-RELATED"/>
    <property type="match status" value="1"/>
</dbReference>
<keyword evidence="2" id="KW-0813">Transport</keyword>
<sequence>MEYWVINYIVQKFIELEELFRLDEMIRAYPKTHLQKFHIRIHKETIQLIKMYNEDRIHTILYFSTNIIYFIILSGYSILVNEKLIILNSWGIPQSPDYSLKVRRR</sequence>
<keyword evidence="6" id="KW-0934">Plastid</keyword>
<evidence type="ECO:0000256" key="13">
    <source>
        <dbReference type="SAM" id="Phobius"/>
    </source>
</evidence>
<accession>A0AAV8UBY3</accession>
<evidence type="ECO:0000256" key="4">
    <source>
        <dbReference type="ARBA" id="ARBA00022538"/>
    </source>
</evidence>
<evidence type="ECO:0000256" key="7">
    <source>
        <dbReference type="ARBA" id="ARBA00022781"/>
    </source>
</evidence>
<dbReference type="Pfam" id="PF03040">
    <property type="entry name" value="CemA"/>
    <property type="match status" value="1"/>
</dbReference>
<evidence type="ECO:0000256" key="1">
    <source>
        <dbReference type="ARBA" id="ARBA00004141"/>
    </source>
</evidence>
<evidence type="ECO:0000256" key="11">
    <source>
        <dbReference type="ARBA" id="ARBA00023136"/>
    </source>
</evidence>
<evidence type="ECO:0000313" key="15">
    <source>
        <dbReference type="Proteomes" id="UP001159364"/>
    </source>
</evidence>
<evidence type="ECO:0000256" key="2">
    <source>
        <dbReference type="ARBA" id="ARBA00022448"/>
    </source>
</evidence>
<keyword evidence="10" id="KW-0406">Ion transport</keyword>
<keyword evidence="8" id="KW-0630">Potassium</keyword>
<keyword evidence="9 13" id="KW-1133">Transmembrane helix</keyword>
<evidence type="ECO:0000256" key="6">
    <source>
        <dbReference type="ARBA" id="ARBA00022780"/>
    </source>
</evidence>
<reference evidence="14 15" key="1">
    <citation type="submission" date="2021-09" db="EMBL/GenBank/DDBJ databases">
        <title>Genomic insights and catalytic innovation underlie evolution of tropane alkaloids biosynthesis.</title>
        <authorList>
            <person name="Wang Y.-J."/>
            <person name="Tian T."/>
            <person name="Huang J.-P."/>
            <person name="Huang S.-X."/>
        </authorList>
    </citation>
    <scope>NUCLEOTIDE SEQUENCE [LARGE SCALE GENOMIC DNA]</scope>
    <source>
        <strain evidence="14">KIB-2018</strain>
        <tissue evidence="14">Leaf</tissue>
    </source>
</reference>
<keyword evidence="6" id="KW-1001">Plastid inner membrane</keyword>
<keyword evidence="4" id="KW-0633">Potassium transport</keyword>
<dbReference type="PANTHER" id="PTHR33650:SF2">
    <property type="entry name" value="CHLOROPLAST ENVELOPE MEMBRANE PROTEIN"/>
    <property type="match status" value="1"/>
</dbReference>
<dbReference type="GO" id="GO:0016020">
    <property type="term" value="C:membrane"/>
    <property type="evidence" value="ECO:0007669"/>
    <property type="project" value="UniProtKB-SubCell"/>
</dbReference>
<evidence type="ECO:0000256" key="3">
    <source>
        <dbReference type="ARBA" id="ARBA00022449"/>
    </source>
</evidence>
<organism evidence="14 15">
    <name type="scientific">Erythroxylum novogranatense</name>
    <dbReference type="NCBI Taxonomy" id="1862640"/>
    <lineage>
        <taxon>Eukaryota</taxon>
        <taxon>Viridiplantae</taxon>
        <taxon>Streptophyta</taxon>
        <taxon>Embryophyta</taxon>
        <taxon>Tracheophyta</taxon>
        <taxon>Spermatophyta</taxon>
        <taxon>Magnoliopsida</taxon>
        <taxon>eudicotyledons</taxon>
        <taxon>Gunneridae</taxon>
        <taxon>Pentapetalae</taxon>
        <taxon>rosids</taxon>
        <taxon>fabids</taxon>
        <taxon>Malpighiales</taxon>
        <taxon>Erythroxylaceae</taxon>
        <taxon>Erythroxylum</taxon>
    </lineage>
</organism>
<dbReference type="EMBL" id="JAIWQS010000008">
    <property type="protein sequence ID" value="KAJ8900070.1"/>
    <property type="molecule type" value="Genomic_DNA"/>
</dbReference>
<protein>
    <submittedName>
        <fullName evidence="14">Uncharacterized protein</fullName>
    </submittedName>
</protein>